<reference evidence="1 2" key="1">
    <citation type="journal article" date="2011" name="BMC Genomics">
        <title>Genome sequencing reveals diversification of virulence factor content and possible host adaptation in distinct subpopulations of Salmonella enterica.</title>
        <authorList>
            <person name="den Bakker H.C."/>
            <person name="Moreno Switt A.I."/>
            <person name="Govoni G."/>
            <person name="Cummings C.A."/>
            <person name="Ranieri M.L."/>
            <person name="Degoricija L."/>
            <person name="Hoelzer K."/>
            <person name="Rodriguez-Rivera L.D."/>
            <person name="Brown S."/>
            <person name="Bolchacova E."/>
            <person name="Furtado M.R."/>
            <person name="Wiedmann M."/>
        </authorList>
    </citation>
    <scope>NUCLEOTIDE SEQUENCE [LARGE SCALE GENOMIC DNA]</scope>
    <source>
        <strain evidence="1 2">A4-580</strain>
    </source>
</reference>
<sequence length="38" mass="4407">MRLDNTGTRRLNRRFCRRYLRFGGLQGGARARSSSNCC</sequence>
<dbReference type="Proteomes" id="UP000003536">
    <property type="component" value="Unassembled WGS sequence"/>
</dbReference>
<name>G5SHZ5_SALET</name>
<dbReference type="AlphaFoldDB" id="G5SHZ5"/>
<feature type="non-terminal residue" evidence="1">
    <location>
        <position position="38"/>
    </location>
</feature>
<proteinExistence type="predicted"/>
<evidence type="ECO:0000313" key="2">
    <source>
        <dbReference type="Proteomes" id="UP000003536"/>
    </source>
</evidence>
<accession>G5SHZ5</accession>
<organism evidence="1 2">
    <name type="scientific">Salmonella enterica subsp. enterica serovar Wandsworth str. A4-580</name>
    <dbReference type="NCBI Taxonomy" id="913086"/>
    <lineage>
        <taxon>Bacteria</taxon>
        <taxon>Pseudomonadati</taxon>
        <taxon>Pseudomonadota</taxon>
        <taxon>Gammaproteobacteria</taxon>
        <taxon>Enterobacterales</taxon>
        <taxon>Enterobacteriaceae</taxon>
        <taxon>Salmonella</taxon>
    </lineage>
</organism>
<dbReference type="EMBL" id="AFCX01001734">
    <property type="protein sequence ID" value="EHC98944.1"/>
    <property type="molecule type" value="Genomic_DNA"/>
</dbReference>
<gene>
    <name evidence="1" type="ORF">LTSEWAN_5271</name>
</gene>
<evidence type="ECO:0000313" key="1">
    <source>
        <dbReference type="EMBL" id="EHC98944.1"/>
    </source>
</evidence>
<comment type="caution">
    <text evidence="1">The sequence shown here is derived from an EMBL/GenBank/DDBJ whole genome shotgun (WGS) entry which is preliminary data.</text>
</comment>
<protein>
    <submittedName>
        <fullName evidence="1">Uncharacterized protein</fullName>
    </submittedName>
</protein>